<evidence type="ECO:0000256" key="1">
    <source>
        <dbReference type="SAM" id="Phobius"/>
    </source>
</evidence>
<dbReference type="Pfam" id="PF07963">
    <property type="entry name" value="N_methyl"/>
    <property type="match status" value="1"/>
</dbReference>
<protein>
    <submittedName>
        <fullName evidence="3">Type IV pilus modification protein PilV</fullName>
    </submittedName>
</protein>
<dbReference type="RefSeq" id="WP_290262569.1">
    <property type="nucleotide sequence ID" value="NZ_JAUFQG010000004.1"/>
</dbReference>
<evidence type="ECO:0000313" key="4">
    <source>
        <dbReference type="Proteomes" id="UP001595840"/>
    </source>
</evidence>
<keyword evidence="1" id="KW-0472">Membrane</keyword>
<reference evidence="4" key="1">
    <citation type="journal article" date="2019" name="Int. J. Syst. Evol. Microbiol.">
        <title>The Global Catalogue of Microorganisms (GCM) 10K type strain sequencing project: providing services to taxonomists for standard genome sequencing and annotation.</title>
        <authorList>
            <consortium name="The Broad Institute Genomics Platform"/>
            <consortium name="The Broad Institute Genome Sequencing Center for Infectious Disease"/>
            <person name="Wu L."/>
            <person name="Ma J."/>
        </authorList>
    </citation>
    <scope>NUCLEOTIDE SEQUENCE [LARGE SCALE GENOMIC DNA]</scope>
    <source>
        <strain evidence="4">CECT 8570</strain>
    </source>
</reference>
<proteinExistence type="predicted"/>
<organism evidence="3 4">
    <name type="scientific">Simiduia curdlanivorans</name>
    <dbReference type="NCBI Taxonomy" id="1492769"/>
    <lineage>
        <taxon>Bacteria</taxon>
        <taxon>Pseudomonadati</taxon>
        <taxon>Pseudomonadota</taxon>
        <taxon>Gammaproteobacteria</taxon>
        <taxon>Cellvibrionales</taxon>
        <taxon>Cellvibrionaceae</taxon>
        <taxon>Simiduia</taxon>
    </lineage>
</organism>
<feature type="domain" description="Type IV pilin Tt1218-like" evidence="2">
    <location>
        <begin position="36"/>
        <end position="82"/>
    </location>
</feature>
<dbReference type="NCBIfam" id="TIGR02532">
    <property type="entry name" value="IV_pilin_GFxxxE"/>
    <property type="match status" value="1"/>
</dbReference>
<dbReference type="Pfam" id="PF22150">
    <property type="entry name" value="Tt1218-like"/>
    <property type="match status" value="1"/>
</dbReference>
<dbReference type="Proteomes" id="UP001595840">
    <property type="component" value="Unassembled WGS sequence"/>
</dbReference>
<evidence type="ECO:0000313" key="3">
    <source>
        <dbReference type="EMBL" id="MFC4364163.1"/>
    </source>
</evidence>
<gene>
    <name evidence="3" type="primary">pilV</name>
    <name evidence="3" type="ORF">ACFOX3_17760</name>
</gene>
<dbReference type="EMBL" id="JBHSCX010000021">
    <property type="protein sequence ID" value="MFC4364163.1"/>
    <property type="molecule type" value="Genomic_DNA"/>
</dbReference>
<accession>A0ABV8V904</accession>
<keyword evidence="4" id="KW-1185">Reference proteome</keyword>
<keyword evidence="1" id="KW-0812">Transmembrane</keyword>
<sequence length="143" mass="15648">MIQRMHVSARHQKGATLIEILITVLILAVGLLGVAALQTQSLSFNRDAYHRSQASVLAYDIIDRMRLNRQNILQYNIGVADADPSAGSLPGDDVIAWRALLASALPQGIGGINCDANDFCTIAVQWYEISESETVTFSYVTRL</sequence>
<comment type="caution">
    <text evidence="3">The sequence shown here is derived from an EMBL/GenBank/DDBJ whole genome shotgun (WGS) entry which is preliminary data.</text>
</comment>
<feature type="transmembrane region" description="Helical" evidence="1">
    <location>
        <begin position="20"/>
        <end position="37"/>
    </location>
</feature>
<dbReference type="InterPro" id="IPR012902">
    <property type="entry name" value="N_methyl_site"/>
</dbReference>
<dbReference type="InterPro" id="IPR054402">
    <property type="entry name" value="Tt1218-like_dom"/>
</dbReference>
<name>A0ABV8V904_9GAMM</name>
<keyword evidence="1" id="KW-1133">Transmembrane helix</keyword>
<dbReference type="NCBIfam" id="TIGR02523">
    <property type="entry name" value="type_IV_pilV"/>
    <property type="match status" value="1"/>
</dbReference>
<dbReference type="InterPro" id="IPR013362">
    <property type="entry name" value="Pilus_4_PilV"/>
</dbReference>
<evidence type="ECO:0000259" key="2">
    <source>
        <dbReference type="Pfam" id="PF22150"/>
    </source>
</evidence>